<evidence type="ECO:0000313" key="17">
    <source>
        <dbReference type="EMBL" id="MDG4945796.1"/>
    </source>
</evidence>
<evidence type="ECO:0000256" key="5">
    <source>
        <dbReference type="ARBA" id="ARBA00015611"/>
    </source>
</evidence>
<sequence length="642" mass="73045">MKILLYFLIFGCANILLAQSPEVIANIESKGHRLSPTQLHERMQSPELIDVTSYDLNFIFDSSLNNFTGISKVNFIMLEETNQVSLDAQSNLNIESVLQDGNIPLSFTRTSNRINVQLNETKSIGDLVELSITYQANISNSIALTKEFHDGVPIVSSLSEPFYASTWWVGIDNLKDKADVVDIKVTHPATYKVGSNGLLISEENLGNGLKTTHWRTEYPIPAYLVSIAMSNYVEYNNTANVSGTTVPIINYVYPEQLTSEVQTQLDAVPYYVEFFSDLVGDYPYKNEKYGHAQWNWGGGMEHSTMSSQIHFETSLTAHELAHQWFGNKVTCGTWSDVWLNEGFAVYLEGLLRRQLYGEEFFYQWKLSRNNFVMSQDDGSVYIPPAQAVSDNRIFNSRLSYYKGAMIVHMLRFKLGDEDFYQALQNYLNDPLLAYGFATTPDLQNHMEAQSGLDLDEFFADWVYGEGFPYMSAEMDYDQNNHTAALTISQIPSHESVDFFETEIEIELISSDGSSEIRRLNLTQNDQVFYLEDLPVNFSSYELNPNQDILTYVYNATLNTTDITPNEALELQLYPNPVVSQLHLLAPEVIQEIQILDASARLVLNKQINDREADIYVQSLASGTYFIEVSYTDRKETKKFIKK</sequence>
<evidence type="ECO:0000256" key="8">
    <source>
        <dbReference type="ARBA" id="ARBA00022723"/>
    </source>
</evidence>
<dbReference type="Pfam" id="PF17900">
    <property type="entry name" value="Peptidase_M1_N"/>
    <property type="match status" value="1"/>
</dbReference>
<feature type="chain" id="PRO_5040816066" description="Aminopeptidase N" evidence="13">
    <location>
        <begin position="19"/>
        <end position="642"/>
    </location>
</feature>
<keyword evidence="8" id="KW-0479">Metal-binding</keyword>
<evidence type="ECO:0000259" key="16">
    <source>
        <dbReference type="Pfam" id="PF18962"/>
    </source>
</evidence>
<dbReference type="GO" id="GO:0005737">
    <property type="term" value="C:cytoplasm"/>
    <property type="evidence" value="ECO:0007669"/>
    <property type="project" value="TreeGrafter"/>
</dbReference>
<evidence type="ECO:0000256" key="3">
    <source>
        <dbReference type="ARBA" id="ARBA00010136"/>
    </source>
</evidence>
<reference evidence="17" key="1">
    <citation type="submission" date="2022-07" db="EMBL/GenBank/DDBJ databases">
        <title>Description and genome-wide analysis of Profundicola chukchiensis gen. nov., sp. nov., marine bacteria isolated from bottom sediments of the Chukchi Sea.</title>
        <authorList>
            <person name="Romanenko L."/>
            <person name="Otstavnykh N."/>
            <person name="Kurilenko V."/>
            <person name="Eremeev V."/>
            <person name="Velansky P."/>
            <person name="Mikhailov V."/>
            <person name="Isaeva M."/>
        </authorList>
    </citation>
    <scope>NUCLEOTIDE SEQUENCE</scope>
    <source>
        <strain evidence="17">KMM 9713</strain>
    </source>
</reference>
<proteinExistence type="inferred from homology"/>
<dbReference type="GO" id="GO:0006508">
    <property type="term" value="P:proteolysis"/>
    <property type="evidence" value="ECO:0007669"/>
    <property type="project" value="UniProtKB-KW"/>
</dbReference>
<dbReference type="GO" id="GO:0016020">
    <property type="term" value="C:membrane"/>
    <property type="evidence" value="ECO:0007669"/>
    <property type="project" value="TreeGrafter"/>
</dbReference>
<dbReference type="InterPro" id="IPR001930">
    <property type="entry name" value="Peptidase_M1"/>
</dbReference>
<keyword evidence="7" id="KW-0645">Protease</keyword>
<comment type="similarity">
    <text evidence="3">Belongs to the peptidase M1 family.</text>
</comment>
<protein>
    <recommendedName>
        <fullName evidence="5">Aminopeptidase N</fullName>
        <ecNumber evidence="4">3.4.11.2</ecNumber>
    </recommendedName>
</protein>
<dbReference type="InterPro" id="IPR026444">
    <property type="entry name" value="Secre_tail"/>
</dbReference>
<evidence type="ECO:0000256" key="10">
    <source>
        <dbReference type="ARBA" id="ARBA00022801"/>
    </source>
</evidence>
<dbReference type="PANTHER" id="PTHR11533">
    <property type="entry name" value="PROTEASE M1 ZINC METALLOPROTEASE"/>
    <property type="match status" value="1"/>
</dbReference>
<dbReference type="GO" id="GO:0043171">
    <property type="term" value="P:peptide catabolic process"/>
    <property type="evidence" value="ECO:0007669"/>
    <property type="project" value="TreeGrafter"/>
</dbReference>
<dbReference type="AlphaFoldDB" id="A0A9X4RUL8"/>
<dbReference type="GO" id="GO:0070006">
    <property type="term" value="F:metalloaminopeptidase activity"/>
    <property type="evidence" value="ECO:0007669"/>
    <property type="project" value="TreeGrafter"/>
</dbReference>
<accession>A0A9X4RUL8</accession>
<dbReference type="EMBL" id="JANCMU010000002">
    <property type="protein sequence ID" value="MDG4945796.1"/>
    <property type="molecule type" value="Genomic_DNA"/>
</dbReference>
<dbReference type="InterPro" id="IPR027268">
    <property type="entry name" value="Peptidase_M4/M1_CTD_sf"/>
</dbReference>
<evidence type="ECO:0000256" key="7">
    <source>
        <dbReference type="ARBA" id="ARBA00022670"/>
    </source>
</evidence>
<dbReference type="Pfam" id="PF18962">
    <property type="entry name" value="Por_Secre_tail"/>
    <property type="match status" value="1"/>
</dbReference>
<evidence type="ECO:0000256" key="6">
    <source>
        <dbReference type="ARBA" id="ARBA00022438"/>
    </source>
</evidence>
<comment type="caution">
    <text evidence="17">The sequence shown here is derived from an EMBL/GenBank/DDBJ whole genome shotgun (WGS) entry which is preliminary data.</text>
</comment>
<dbReference type="SUPFAM" id="SSF63737">
    <property type="entry name" value="Leukotriene A4 hydrolase N-terminal domain"/>
    <property type="match status" value="1"/>
</dbReference>
<gene>
    <name evidence="17" type="ORF">NMK71_05170</name>
</gene>
<evidence type="ECO:0000256" key="1">
    <source>
        <dbReference type="ARBA" id="ARBA00000098"/>
    </source>
</evidence>
<dbReference type="GO" id="GO:0008270">
    <property type="term" value="F:zinc ion binding"/>
    <property type="evidence" value="ECO:0007669"/>
    <property type="project" value="InterPro"/>
</dbReference>
<evidence type="ECO:0000256" key="9">
    <source>
        <dbReference type="ARBA" id="ARBA00022729"/>
    </source>
</evidence>
<dbReference type="InterPro" id="IPR014782">
    <property type="entry name" value="Peptidase_M1_dom"/>
</dbReference>
<name>A0A9X4RUL8_9FLAO</name>
<keyword evidence="11" id="KW-0862">Zinc</keyword>
<organism evidence="17 18">
    <name type="scientific">Profundicola chukchiensis</name>
    <dbReference type="NCBI Taxonomy" id="2961959"/>
    <lineage>
        <taxon>Bacteria</taxon>
        <taxon>Pseudomonadati</taxon>
        <taxon>Bacteroidota</taxon>
        <taxon>Flavobacteriia</taxon>
        <taxon>Flavobacteriales</taxon>
        <taxon>Weeksellaceae</taxon>
        <taxon>Profundicola</taxon>
    </lineage>
</organism>
<dbReference type="EC" id="3.4.11.2" evidence="4"/>
<evidence type="ECO:0000256" key="11">
    <source>
        <dbReference type="ARBA" id="ARBA00022833"/>
    </source>
</evidence>
<dbReference type="InterPro" id="IPR045357">
    <property type="entry name" value="Aminopeptidase_N-like_N"/>
</dbReference>
<evidence type="ECO:0000256" key="2">
    <source>
        <dbReference type="ARBA" id="ARBA00001947"/>
    </source>
</evidence>
<keyword evidence="12" id="KW-0482">Metalloprotease</keyword>
<dbReference type="Gene3D" id="2.60.40.1730">
    <property type="entry name" value="tricorn interacting facor f3 domain"/>
    <property type="match status" value="1"/>
</dbReference>
<feature type="signal peptide" evidence="13">
    <location>
        <begin position="1"/>
        <end position="18"/>
    </location>
</feature>
<dbReference type="PRINTS" id="PR00756">
    <property type="entry name" value="ALADIPTASE"/>
</dbReference>
<dbReference type="Gene3D" id="1.10.390.10">
    <property type="entry name" value="Neutral Protease Domain 2"/>
    <property type="match status" value="1"/>
</dbReference>
<dbReference type="GO" id="GO:0016285">
    <property type="term" value="F:alanyl aminopeptidase activity"/>
    <property type="evidence" value="ECO:0007669"/>
    <property type="project" value="UniProtKB-EC"/>
</dbReference>
<evidence type="ECO:0000256" key="12">
    <source>
        <dbReference type="ARBA" id="ARBA00023049"/>
    </source>
</evidence>
<comment type="cofactor">
    <cofactor evidence="2">
        <name>Zn(2+)</name>
        <dbReference type="ChEBI" id="CHEBI:29105"/>
    </cofactor>
</comment>
<evidence type="ECO:0000259" key="15">
    <source>
        <dbReference type="Pfam" id="PF17900"/>
    </source>
</evidence>
<dbReference type="SUPFAM" id="SSF55486">
    <property type="entry name" value="Metalloproteases ('zincins'), catalytic domain"/>
    <property type="match status" value="1"/>
</dbReference>
<feature type="domain" description="Aminopeptidase N-like N-terminal" evidence="15">
    <location>
        <begin position="53"/>
        <end position="224"/>
    </location>
</feature>
<comment type="catalytic activity">
    <reaction evidence="1">
        <text>Release of an N-terminal amino acid, Xaa-|-Yaa- from a peptide, amide or arylamide. Xaa is preferably Ala, but may be most amino acids including Pro (slow action). When a terminal hydrophobic residue is followed by a prolyl residue, the two may be released as an intact Xaa-Pro dipeptide.</text>
        <dbReference type="EC" id="3.4.11.2"/>
    </reaction>
</comment>
<dbReference type="GO" id="GO:0042277">
    <property type="term" value="F:peptide binding"/>
    <property type="evidence" value="ECO:0007669"/>
    <property type="project" value="TreeGrafter"/>
</dbReference>
<evidence type="ECO:0000256" key="4">
    <source>
        <dbReference type="ARBA" id="ARBA00012564"/>
    </source>
</evidence>
<keyword evidence="9 13" id="KW-0732">Signal</keyword>
<evidence type="ECO:0000256" key="13">
    <source>
        <dbReference type="SAM" id="SignalP"/>
    </source>
</evidence>
<feature type="domain" description="Peptidase M1 membrane alanine aminopeptidase" evidence="14">
    <location>
        <begin position="308"/>
        <end position="461"/>
    </location>
</feature>
<dbReference type="CDD" id="cd09603">
    <property type="entry name" value="M1_APN_like"/>
    <property type="match status" value="1"/>
</dbReference>
<feature type="domain" description="Secretion system C-terminal sorting" evidence="16">
    <location>
        <begin position="572"/>
        <end position="640"/>
    </location>
</feature>
<keyword evidence="10" id="KW-0378">Hydrolase</keyword>
<dbReference type="GO" id="GO:0005615">
    <property type="term" value="C:extracellular space"/>
    <property type="evidence" value="ECO:0007669"/>
    <property type="project" value="TreeGrafter"/>
</dbReference>
<dbReference type="Proteomes" id="UP001152599">
    <property type="component" value="Unassembled WGS sequence"/>
</dbReference>
<keyword evidence="6" id="KW-0031">Aminopeptidase</keyword>
<evidence type="ECO:0000259" key="14">
    <source>
        <dbReference type="Pfam" id="PF01433"/>
    </source>
</evidence>
<dbReference type="Pfam" id="PF01433">
    <property type="entry name" value="Peptidase_M1"/>
    <property type="match status" value="1"/>
</dbReference>
<dbReference type="NCBIfam" id="TIGR04183">
    <property type="entry name" value="Por_Secre_tail"/>
    <property type="match status" value="1"/>
</dbReference>
<keyword evidence="18" id="KW-1185">Reference proteome</keyword>
<dbReference type="InterPro" id="IPR050344">
    <property type="entry name" value="Peptidase_M1_aminopeptidases"/>
</dbReference>
<dbReference type="InterPro" id="IPR042097">
    <property type="entry name" value="Aminopeptidase_N-like_N_sf"/>
</dbReference>
<dbReference type="RefSeq" id="WP_304420357.1">
    <property type="nucleotide sequence ID" value="NZ_JANCMU010000002.1"/>
</dbReference>
<evidence type="ECO:0000313" key="18">
    <source>
        <dbReference type="Proteomes" id="UP001152599"/>
    </source>
</evidence>
<dbReference type="PANTHER" id="PTHR11533:SF174">
    <property type="entry name" value="PUROMYCIN-SENSITIVE AMINOPEPTIDASE-RELATED"/>
    <property type="match status" value="1"/>
</dbReference>